<accession>A0A238WX43</accession>
<evidence type="ECO:0000313" key="8">
    <source>
        <dbReference type="EMBL" id="SNR51082.1"/>
    </source>
</evidence>
<dbReference type="InterPro" id="IPR014284">
    <property type="entry name" value="RNA_pol_sigma-70_dom"/>
</dbReference>
<dbReference type="Gene3D" id="1.10.10.10">
    <property type="entry name" value="Winged helix-like DNA-binding domain superfamily/Winged helix DNA-binding domain"/>
    <property type="match status" value="1"/>
</dbReference>
<organism evidence="8 9">
    <name type="scientific">Actinomadura mexicana</name>
    <dbReference type="NCBI Taxonomy" id="134959"/>
    <lineage>
        <taxon>Bacteria</taxon>
        <taxon>Bacillati</taxon>
        <taxon>Actinomycetota</taxon>
        <taxon>Actinomycetes</taxon>
        <taxon>Streptosporangiales</taxon>
        <taxon>Thermomonosporaceae</taxon>
        <taxon>Actinomadura</taxon>
    </lineage>
</organism>
<dbReference type="GO" id="GO:0016987">
    <property type="term" value="F:sigma factor activity"/>
    <property type="evidence" value="ECO:0007669"/>
    <property type="project" value="UniProtKB-KW"/>
</dbReference>
<dbReference type="OrthoDB" id="3458888at2"/>
<dbReference type="InterPro" id="IPR007627">
    <property type="entry name" value="RNA_pol_sigma70_r2"/>
</dbReference>
<evidence type="ECO:0000259" key="6">
    <source>
        <dbReference type="Pfam" id="PF04542"/>
    </source>
</evidence>
<evidence type="ECO:0000313" key="9">
    <source>
        <dbReference type="Proteomes" id="UP000198420"/>
    </source>
</evidence>
<evidence type="ECO:0000256" key="4">
    <source>
        <dbReference type="ARBA" id="ARBA00023163"/>
    </source>
</evidence>
<evidence type="ECO:0000256" key="1">
    <source>
        <dbReference type="ARBA" id="ARBA00023015"/>
    </source>
</evidence>
<feature type="domain" description="RNA polymerase sigma-70 region 2" evidence="6">
    <location>
        <begin position="75"/>
        <end position="137"/>
    </location>
</feature>
<dbReference type="SUPFAM" id="SSF88946">
    <property type="entry name" value="Sigma2 domain of RNA polymerase sigma factors"/>
    <property type="match status" value="1"/>
</dbReference>
<dbReference type="InterPro" id="IPR013325">
    <property type="entry name" value="RNA_pol_sigma_r2"/>
</dbReference>
<dbReference type="EMBL" id="FZNP01000003">
    <property type="protein sequence ID" value="SNR51082.1"/>
    <property type="molecule type" value="Genomic_DNA"/>
</dbReference>
<dbReference type="Pfam" id="PF04545">
    <property type="entry name" value="Sigma70_r4"/>
    <property type="match status" value="1"/>
</dbReference>
<keyword evidence="5" id="KW-0175">Coiled coil</keyword>
<dbReference type="PANTHER" id="PTHR30603:SF47">
    <property type="entry name" value="RNA POLYMERASE SIGMA FACTOR SIGD, CHLOROPLASTIC"/>
    <property type="match status" value="1"/>
</dbReference>
<name>A0A238WX43_9ACTN</name>
<sequence length="309" mass="34845">MDIEQPARGERPTADEFRTRNDELFARRHELQERLTALRVRADTGELDMLSELVLRRVEREFDDLTLEIMIANFGLVRRYVTMFTSKSSEHIEDFESAGKVGLLWAIASYDPNRGPFASWAFKPIQREVLRAVRDADHPNLNPGDFEKRPAILAAERAFLEEAGPDAPVDHADIARRAGVTEAQVRRVLDAPRLDSLHTVAGGSGEDDVAWEDRLPDSSPSIEDEVLLRFDLRALSSRGLPLLDPRERYVLTRRFGLDGEPEQALRVIGERLGLSREGVRQIQQKALAKLLQPVVETPEGARRIEGRAG</sequence>
<reference evidence="9" key="1">
    <citation type="submission" date="2017-06" db="EMBL/GenBank/DDBJ databases">
        <authorList>
            <person name="Varghese N."/>
            <person name="Submissions S."/>
        </authorList>
    </citation>
    <scope>NUCLEOTIDE SEQUENCE [LARGE SCALE GENOMIC DNA]</scope>
    <source>
        <strain evidence="9">DSM 44485</strain>
    </source>
</reference>
<keyword evidence="9" id="KW-1185">Reference proteome</keyword>
<gene>
    <name evidence="8" type="ORF">SAMN06265355_103419</name>
</gene>
<dbReference type="InterPro" id="IPR050239">
    <property type="entry name" value="Sigma-70_RNA_pol_init_factors"/>
</dbReference>
<dbReference type="InterPro" id="IPR013324">
    <property type="entry name" value="RNA_pol_sigma_r3/r4-like"/>
</dbReference>
<dbReference type="GO" id="GO:0003677">
    <property type="term" value="F:DNA binding"/>
    <property type="evidence" value="ECO:0007669"/>
    <property type="project" value="UniProtKB-KW"/>
</dbReference>
<keyword evidence="1" id="KW-0805">Transcription regulation</keyword>
<dbReference type="PANTHER" id="PTHR30603">
    <property type="entry name" value="RNA POLYMERASE SIGMA FACTOR RPO"/>
    <property type="match status" value="1"/>
</dbReference>
<feature type="domain" description="RNA polymerase sigma-70 region 4" evidence="7">
    <location>
        <begin position="242"/>
        <end position="290"/>
    </location>
</feature>
<dbReference type="SUPFAM" id="SSF88659">
    <property type="entry name" value="Sigma3 and sigma4 domains of RNA polymerase sigma factors"/>
    <property type="match status" value="1"/>
</dbReference>
<dbReference type="Proteomes" id="UP000198420">
    <property type="component" value="Unassembled WGS sequence"/>
</dbReference>
<dbReference type="NCBIfam" id="TIGR02937">
    <property type="entry name" value="sigma70-ECF"/>
    <property type="match status" value="1"/>
</dbReference>
<keyword evidence="3" id="KW-0238">DNA-binding</keyword>
<dbReference type="Gene3D" id="1.10.1740.10">
    <property type="match status" value="1"/>
</dbReference>
<evidence type="ECO:0000256" key="5">
    <source>
        <dbReference type="SAM" id="Coils"/>
    </source>
</evidence>
<dbReference type="PRINTS" id="PR00046">
    <property type="entry name" value="SIGMA70FCT"/>
</dbReference>
<dbReference type="InterPro" id="IPR036388">
    <property type="entry name" value="WH-like_DNA-bd_sf"/>
</dbReference>
<evidence type="ECO:0000256" key="3">
    <source>
        <dbReference type="ARBA" id="ARBA00023125"/>
    </source>
</evidence>
<protein>
    <submittedName>
        <fullName evidence="8">RNA polymerase sigma factor, sigma-70 family</fullName>
    </submittedName>
</protein>
<evidence type="ECO:0000259" key="7">
    <source>
        <dbReference type="Pfam" id="PF04545"/>
    </source>
</evidence>
<dbReference type="Pfam" id="PF04542">
    <property type="entry name" value="Sigma70_r2"/>
    <property type="match status" value="1"/>
</dbReference>
<dbReference type="InterPro" id="IPR000943">
    <property type="entry name" value="RNA_pol_sigma70"/>
</dbReference>
<dbReference type="RefSeq" id="WP_089311459.1">
    <property type="nucleotide sequence ID" value="NZ_FZNP01000003.1"/>
</dbReference>
<keyword evidence="4" id="KW-0804">Transcription</keyword>
<dbReference type="AlphaFoldDB" id="A0A238WX43"/>
<proteinExistence type="predicted"/>
<feature type="coiled-coil region" evidence="5">
    <location>
        <begin position="14"/>
        <end position="41"/>
    </location>
</feature>
<keyword evidence="2" id="KW-0731">Sigma factor</keyword>
<evidence type="ECO:0000256" key="2">
    <source>
        <dbReference type="ARBA" id="ARBA00023082"/>
    </source>
</evidence>
<dbReference type="InterPro" id="IPR007630">
    <property type="entry name" value="RNA_pol_sigma70_r4"/>
</dbReference>
<dbReference type="GO" id="GO:0006352">
    <property type="term" value="P:DNA-templated transcription initiation"/>
    <property type="evidence" value="ECO:0007669"/>
    <property type="project" value="InterPro"/>
</dbReference>